<dbReference type="EMBL" id="JADBJN010000004">
    <property type="protein sequence ID" value="KAG5667704.1"/>
    <property type="molecule type" value="Genomic_DNA"/>
</dbReference>
<dbReference type="OrthoDB" id="546450at2759"/>
<evidence type="ECO:0000313" key="1">
    <source>
        <dbReference type="EMBL" id="KAG5667704.1"/>
    </source>
</evidence>
<dbReference type="SUPFAM" id="SSF50494">
    <property type="entry name" value="Trypsin-like serine proteases"/>
    <property type="match status" value="1"/>
</dbReference>
<sequence>MTAIVARSGVDHCGANGILCANGDNKQFPVCGGLFGAPIICDGNNVAGLVTIDNFCNFTIQRINMIAVHDFHQWINDQTTGEAKGKFGKFSINGAILSVFLIKIFM</sequence>
<dbReference type="AlphaFoldDB" id="A0A9J6BDN9"/>
<evidence type="ECO:0000313" key="2">
    <source>
        <dbReference type="Proteomes" id="UP001107558"/>
    </source>
</evidence>
<protein>
    <submittedName>
        <fullName evidence="1">Uncharacterized protein</fullName>
    </submittedName>
</protein>
<dbReference type="Proteomes" id="UP001107558">
    <property type="component" value="Chromosome 4"/>
</dbReference>
<accession>A0A9J6BDN9</accession>
<comment type="caution">
    <text evidence="1">The sequence shown here is derived from an EMBL/GenBank/DDBJ whole genome shotgun (WGS) entry which is preliminary data.</text>
</comment>
<proteinExistence type="predicted"/>
<name>A0A9J6BDN9_POLVA</name>
<keyword evidence="2" id="KW-1185">Reference proteome</keyword>
<organism evidence="1 2">
    <name type="scientific">Polypedilum vanderplanki</name>
    <name type="common">Sleeping chironomid midge</name>
    <dbReference type="NCBI Taxonomy" id="319348"/>
    <lineage>
        <taxon>Eukaryota</taxon>
        <taxon>Metazoa</taxon>
        <taxon>Ecdysozoa</taxon>
        <taxon>Arthropoda</taxon>
        <taxon>Hexapoda</taxon>
        <taxon>Insecta</taxon>
        <taxon>Pterygota</taxon>
        <taxon>Neoptera</taxon>
        <taxon>Endopterygota</taxon>
        <taxon>Diptera</taxon>
        <taxon>Nematocera</taxon>
        <taxon>Chironomoidea</taxon>
        <taxon>Chironomidae</taxon>
        <taxon>Chironominae</taxon>
        <taxon>Polypedilum</taxon>
        <taxon>Polypedilum</taxon>
    </lineage>
</organism>
<dbReference type="InterPro" id="IPR009003">
    <property type="entry name" value="Peptidase_S1_PA"/>
</dbReference>
<reference evidence="1" key="1">
    <citation type="submission" date="2021-03" db="EMBL/GenBank/DDBJ databases">
        <title>Chromosome level genome of the anhydrobiotic midge Polypedilum vanderplanki.</title>
        <authorList>
            <person name="Yoshida Y."/>
            <person name="Kikawada T."/>
            <person name="Gusev O."/>
        </authorList>
    </citation>
    <scope>NUCLEOTIDE SEQUENCE</scope>
    <source>
        <strain evidence="1">NIAS01</strain>
        <tissue evidence="1">Whole body or cell culture</tissue>
    </source>
</reference>
<gene>
    <name evidence="1" type="ORF">PVAND_015675</name>
</gene>